<evidence type="ECO:0000313" key="3">
    <source>
        <dbReference type="Proteomes" id="UP000242875"/>
    </source>
</evidence>
<sequence>MERRDAGTVYAELCACAKNCPDVRPRPQLYIEVLDLMVPADREKCHIPDLINAVDFVYLLEDIRKQYVVRKTATLAKVPTHVQKAVQRHARVAEEIILAMKLELVCLECSRSDFSVEVARNFVSYLFPGPDMPTDHPRPLYGIPFKTPIPMSFMLRLIEYVDRNHQRKDGANMDKIMSRLDDLRMNWSMMRKQLDFWLEVVWLILQDIEKEGGLEDSQPGKDEASFHTEIKNDTVLKSSFSQSPYKDLSSHDDNIASPSGPADATVPETKSATSAFITSIVSLQSTQVNDTSPEAHVVASAQNANHLSEQASPSKKATDTPLKRPLSEWPIPALPVKRPRRYIQR</sequence>
<evidence type="ECO:0000313" key="2">
    <source>
        <dbReference type="EMBL" id="OZJ03291.1"/>
    </source>
</evidence>
<keyword evidence="3" id="KW-1185">Reference proteome</keyword>
<dbReference type="Proteomes" id="UP000242875">
    <property type="component" value="Unassembled WGS sequence"/>
</dbReference>
<feature type="region of interest" description="Disordered" evidence="1">
    <location>
        <begin position="242"/>
        <end position="268"/>
    </location>
</feature>
<comment type="caution">
    <text evidence="2">The sequence shown here is derived from an EMBL/GenBank/DDBJ whole genome shotgun (WGS) entry which is preliminary data.</text>
</comment>
<evidence type="ECO:0000256" key="1">
    <source>
        <dbReference type="SAM" id="MobiDB-lite"/>
    </source>
</evidence>
<dbReference type="EMBL" id="MVBO01000093">
    <property type="protein sequence ID" value="OZJ03291.1"/>
    <property type="molecule type" value="Genomic_DNA"/>
</dbReference>
<organism evidence="2 3">
    <name type="scientific">Bifiguratus adelaidae</name>
    <dbReference type="NCBI Taxonomy" id="1938954"/>
    <lineage>
        <taxon>Eukaryota</taxon>
        <taxon>Fungi</taxon>
        <taxon>Fungi incertae sedis</taxon>
        <taxon>Mucoromycota</taxon>
        <taxon>Mucoromycotina</taxon>
        <taxon>Endogonomycetes</taxon>
        <taxon>Endogonales</taxon>
        <taxon>Endogonales incertae sedis</taxon>
        <taxon>Bifiguratus</taxon>
    </lineage>
</organism>
<name>A0A261XY86_9FUNG</name>
<reference evidence="2 3" key="1">
    <citation type="journal article" date="2017" name="Mycologia">
        <title>Bifiguratus adelaidae, gen. et sp. nov., a new member of Mucoromycotina in endophytic and soil-dwelling habitats.</title>
        <authorList>
            <person name="Torres-Cruz T.J."/>
            <person name="Billingsley Tobias T.L."/>
            <person name="Almatruk M."/>
            <person name="Hesse C."/>
            <person name="Kuske C.R."/>
            <person name="Desiro A."/>
            <person name="Benucci G.M."/>
            <person name="Bonito G."/>
            <person name="Stajich J.E."/>
            <person name="Dunlap C."/>
            <person name="Arnold A.E."/>
            <person name="Porras-Alfaro A."/>
        </authorList>
    </citation>
    <scope>NUCLEOTIDE SEQUENCE [LARGE SCALE GENOMIC DNA]</scope>
    <source>
        <strain evidence="2 3">AZ0501</strain>
    </source>
</reference>
<feature type="region of interest" description="Disordered" evidence="1">
    <location>
        <begin position="304"/>
        <end position="345"/>
    </location>
</feature>
<feature type="compositionally biased region" description="Basic and acidic residues" evidence="1">
    <location>
        <begin position="316"/>
        <end position="326"/>
    </location>
</feature>
<accession>A0A261XY86</accession>
<feature type="compositionally biased region" description="Polar residues" evidence="1">
    <location>
        <begin position="304"/>
        <end position="315"/>
    </location>
</feature>
<dbReference type="AlphaFoldDB" id="A0A261XY86"/>
<protein>
    <submittedName>
        <fullName evidence="2">Uncharacterized protein</fullName>
    </submittedName>
</protein>
<gene>
    <name evidence="2" type="ORF">BZG36_03750</name>
</gene>
<proteinExistence type="predicted"/>